<evidence type="ECO:0000259" key="2">
    <source>
        <dbReference type="Pfam" id="PF08937"/>
    </source>
</evidence>
<dbReference type="SUPFAM" id="SSF52200">
    <property type="entry name" value="Toll/Interleukin receptor TIR domain"/>
    <property type="match status" value="1"/>
</dbReference>
<evidence type="ECO:0000313" key="4">
    <source>
        <dbReference type="Proteomes" id="UP000070541"/>
    </source>
</evidence>
<feature type="domain" description="Thoeris protein ThsB TIR-like" evidence="2">
    <location>
        <begin position="6"/>
        <end position="112"/>
    </location>
</feature>
<keyword evidence="1" id="KW-0175">Coiled coil</keyword>
<dbReference type="PATRIC" id="fig|1303.76.peg.1295"/>
<dbReference type="InterPro" id="IPR015032">
    <property type="entry name" value="ThsB__TIR-like_domain"/>
</dbReference>
<organism evidence="3 4">
    <name type="scientific">Streptococcus oralis</name>
    <dbReference type="NCBI Taxonomy" id="1303"/>
    <lineage>
        <taxon>Bacteria</taxon>
        <taxon>Bacillati</taxon>
        <taxon>Bacillota</taxon>
        <taxon>Bacilli</taxon>
        <taxon>Lactobacillales</taxon>
        <taxon>Streptococcaceae</taxon>
        <taxon>Streptococcus</taxon>
    </lineage>
</organism>
<dbReference type="RefSeq" id="WP_061418063.1">
    <property type="nucleotide sequence ID" value="NZ_KQ969038.1"/>
</dbReference>
<proteinExistence type="predicted"/>
<sequence length="207" mass="24799">MATKVFISFRYSDGKNIKDELVDLFDESTEIINRSEDVDRNQMSEETIQKYLYEKLKDTSVTILLLTPEAVSYKKDWYGEYDDWLYDELRYSLEDRTNNRTNGVVAVYTDGARDKLFIEDNHYCSCCQQNQPCKILKDFDNLARKNMLNIKPNFKKELCNNLYSDEYDSYISLVSLEVFKKDYKKYIDNAKEKRDRLEEFEIKKRMD</sequence>
<comment type="caution">
    <text evidence="3">The sequence shown here is derived from an EMBL/GenBank/DDBJ whole genome shotgun (WGS) entry which is preliminary data.</text>
</comment>
<dbReference type="AlphaFoldDB" id="A0A139M8K3"/>
<dbReference type="Gene3D" id="3.40.50.10140">
    <property type="entry name" value="Toll/interleukin-1 receptor homology (TIR) domain"/>
    <property type="match status" value="1"/>
</dbReference>
<protein>
    <recommendedName>
        <fullName evidence="2">Thoeris protein ThsB TIR-like domain-containing protein</fullName>
    </recommendedName>
</protein>
<gene>
    <name evidence="3" type="ORF">SORDD05_01245</name>
</gene>
<name>A0A139M8K3_STROR</name>
<dbReference type="InterPro" id="IPR035897">
    <property type="entry name" value="Toll_tir_struct_dom_sf"/>
</dbReference>
<reference evidence="3 4" key="1">
    <citation type="submission" date="2016-01" db="EMBL/GenBank/DDBJ databases">
        <title>Highly variable Streptococcus oralis are common among viridans streptococci isolated from primates.</title>
        <authorList>
            <person name="Denapaite D."/>
            <person name="Rieger M."/>
            <person name="Koendgen S."/>
            <person name="Brueckner R."/>
            <person name="Ochigava I."/>
            <person name="Kappeler P."/>
            <person name="Maetz-Rensing K."/>
            <person name="Leendertz F."/>
            <person name="Hakenbeck R."/>
        </authorList>
    </citation>
    <scope>NUCLEOTIDE SEQUENCE [LARGE SCALE GENOMIC DNA]</scope>
    <source>
        <strain evidence="3 4">DD05</strain>
    </source>
</reference>
<feature type="coiled-coil region" evidence="1">
    <location>
        <begin position="176"/>
        <end position="203"/>
    </location>
</feature>
<dbReference type="Proteomes" id="UP000070541">
    <property type="component" value="Unassembled WGS sequence"/>
</dbReference>
<dbReference type="EMBL" id="LQOG01000031">
    <property type="protein sequence ID" value="KXT60078.1"/>
    <property type="molecule type" value="Genomic_DNA"/>
</dbReference>
<evidence type="ECO:0000313" key="3">
    <source>
        <dbReference type="EMBL" id="KXT60078.1"/>
    </source>
</evidence>
<accession>A0A139M8K3</accession>
<dbReference type="Pfam" id="PF08937">
    <property type="entry name" value="ThsB_TIR"/>
    <property type="match status" value="1"/>
</dbReference>
<evidence type="ECO:0000256" key="1">
    <source>
        <dbReference type="SAM" id="Coils"/>
    </source>
</evidence>